<evidence type="ECO:0000259" key="5">
    <source>
        <dbReference type="PROSITE" id="PS50865"/>
    </source>
</evidence>
<name>A0A9P3GIX9_9APHY</name>
<dbReference type="SUPFAM" id="SSF144232">
    <property type="entry name" value="HIT/MYND zinc finger-like"/>
    <property type="match status" value="1"/>
</dbReference>
<comment type="caution">
    <text evidence="6">The sequence shown here is derived from an EMBL/GenBank/DDBJ whole genome shotgun (WGS) entry which is preliminary data.</text>
</comment>
<dbReference type="OrthoDB" id="341421at2759"/>
<feature type="domain" description="MYND-type" evidence="5">
    <location>
        <begin position="286"/>
        <end position="323"/>
    </location>
</feature>
<dbReference type="PROSITE" id="PS01360">
    <property type="entry name" value="ZF_MYND_1"/>
    <property type="match status" value="1"/>
</dbReference>
<evidence type="ECO:0000256" key="2">
    <source>
        <dbReference type="ARBA" id="ARBA00022771"/>
    </source>
</evidence>
<evidence type="ECO:0000256" key="3">
    <source>
        <dbReference type="ARBA" id="ARBA00022833"/>
    </source>
</evidence>
<reference evidence="6 7" key="1">
    <citation type="submission" date="2021-08" db="EMBL/GenBank/DDBJ databases">
        <title>Draft Genome Sequence of Phanerochaete sordida strain YK-624.</title>
        <authorList>
            <person name="Mori T."/>
            <person name="Dohra H."/>
            <person name="Suzuki T."/>
            <person name="Kawagishi H."/>
            <person name="Hirai H."/>
        </authorList>
    </citation>
    <scope>NUCLEOTIDE SEQUENCE [LARGE SCALE GENOMIC DNA]</scope>
    <source>
        <strain evidence="6 7">YK-624</strain>
    </source>
</reference>
<dbReference type="Pfam" id="PF01753">
    <property type="entry name" value="zf-MYND"/>
    <property type="match status" value="1"/>
</dbReference>
<dbReference type="EMBL" id="BPQB01000054">
    <property type="protein sequence ID" value="GJE95987.1"/>
    <property type="molecule type" value="Genomic_DNA"/>
</dbReference>
<evidence type="ECO:0000256" key="1">
    <source>
        <dbReference type="ARBA" id="ARBA00022723"/>
    </source>
</evidence>
<dbReference type="GO" id="GO:0008270">
    <property type="term" value="F:zinc ion binding"/>
    <property type="evidence" value="ECO:0007669"/>
    <property type="project" value="UniProtKB-KW"/>
</dbReference>
<dbReference type="Gene3D" id="6.10.140.2220">
    <property type="match status" value="1"/>
</dbReference>
<dbReference type="InterPro" id="IPR002893">
    <property type="entry name" value="Znf_MYND"/>
</dbReference>
<keyword evidence="7" id="KW-1185">Reference proteome</keyword>
<sequence length="328" mass="35852">MDYIFSDTLASDDISLSATFDSSLDDTTTQVQLNTMPVSTNDSLTNALDNAVRDLRDASILIADNIAQRLRLTSKCLPQGVDFSAEEAREMCDDLIPSMRLQSDQEMEPMMLAFSARHLPALAACITSCDRATQPVALSTYIQVLSLLPAPESNAYLRAFLSSPAATGLPNVIAWHFTRGLHWIAPSGPGHVCALLTSLLFWCDAALGDDTRASIDARLRSELGATLPLYLSGETTDRPREVRRLALERLAVVLKRIDCASAAEACEYLAGARRRHGVGRPAQRECCVCHRVTELLCSQCKTVRFCGKECQAVAWKDGHQLQCFTAAV</sequence>
<keyword evidence="2 4" id="KW-0863">Zinc-finger</keyword>
<accession>A0A9P3GIX9</accession>
<gene>
    <name evidence="6" type="ORF">PsYK624_121800</name>
</gene>
<evidence type="ECO:0000313" key="7">
    <source>
        <dbReference type="Proteomes" id="UP000703269"/>
    </source>
</evidence>
<evidence type="ECO:0000313" key="6">
    <source>
        <dbReference type="EMBL" id="GJE95987.1"/>
    </source>
</evidence>
<evidence type="ECO:0000256" key="4">
    <source>
        <dbReference type="PROSITE-ProRule" id="PRU00134"/>
    </source>
</evidence>
<organism evidence="6 7">
    <name type="scientific">Phanerochaete sordida</name>
    <dbReference type="NCBI Taxonomy" id="48140"/>
    <lineage>
        <taxon>Eukaryota</taxon>
        <taxon>Fungi</taxon>
        <taxon>Dikarya</taxon>
        <taxon>Basidiomycota</taxon>
        <taxon>Agaricomycotina</taxon>
        <taxon>Agaricomycetes</taxon>
        <taxon>Polyporales</taxon>
        <taxon>Phanerochaetaceae</taxon>
        <taxon>Phanerochaete</taxon>
    </lineage>
</organism>
<protein>
    <submittedName>
        <fullName evidence="6">Zinc finger MYND domain-containing protein</fullName>
    </submittedName>
</protein>
<dbReference type="PROSITE" id="PS50865">
    <property type="entry name" value="ZF_MYND_2"/>
    <property type="match status" value="1"/>
</dbReference>
<dbReference type="AlphaFoldDB" id="A0A9P3GIX9"/>
<keyword evidence="1" id="KW-0479">Metal-binding</keyword>
<proteinExistence type="predicted"/>
<keyword evidence="3" id="KW-0862">Zinc</keyword>
<dbReference type="Proteomes" id="UP000703269">
    <property type="component" value="Unassembled WGS sequence"/>
</dbReference>